<gene>
    <name evidence="12" type="primary">TRPA5</name>
    <name evidence="11" type="ORF">BEMITA_LOCUS7422</name>
</gene>
<feature type="region of interest" description="Disordered" evidence="8">
    <location>
        <begin position="1061"/>
        <end position="1089"/>
    </location>
</feature>
<evidence type="ECO:0000256" key="5">
    <source>
        <dbReference type="ARBA" id="ARBA00023043"/>
    </source>
</evidence>
<dbReference type="SMART" id="SM00248">
    <property type="entry name" value="ANK"/>
    <property type="match status" value="13"/>
</dbReference>
<dbReference type="InterPro" id="IPR051165">
    <property type="entry name" value="Multifunctional_ANK_Repeat"/>
</dbReference>
<evidence type="ECO:0000256" key="7">
    <source>
        <dbReference type="PROSITE-ProRule" id="PRU00023"/>
    </source>
</evidence>
<dbReference type="InterPro" id="IPR002110">
    <property type="entry name" value="Ankyrin_rpt"/>
</dbReference>
<feature type="repeat" description="ANK" evidence="7">
    <location>
        <begin position="89"/>
        <end position="121"/>
    </location>
</feature>
<feature type="transmembrane region" description="Helical" evidence="9">
    <location>
        <begin position="783"/>
        <end position="807"/>
    </location>
</feature>
<evidence type="ECO:0000313" key="13">
    <source>
        <dbReference type="Proteomes" id="UP001152759"/>
    </source>
</evidence>
<dbReference type="EMBL" id="OQ646799">
    <property type="protein sequence ID" value="WMY99265.1"/>
    <property type="molecule type" value="mRNA"/>
</dbReference>
<dbReference type="Pfam" id="PF12796">
    <property type="entry name" value="Ank_2"/>
    <property type="match status" value="3"/>
</dbReference>
<dbReference type="Pfam" id="PF00520">
    <property type="entry name" value="Ion_trans"/>
    <property type="match status" value="1"/>
</dbReference>
<dbReference type="PROSITE" id="PS50088">
    <property type="entry name" value="ANK_REPEAT"/>
    <property type="match status" value="8"/>
</dbReference>
<feature type="transmembrane region" description="Helical" evidence="9">
    <location>
        <begin position="892"/>
        <end position="912"/>
    </location>
</feature>
<feature type="compositionally biased region" description="Acidic residues" evidence="8">
    <location>
        <begin position="1079"/>
        <end position="1089"/>
    </location>
</feature>
<dbReference type="PANTHER" id="PTHR24123:SF33">
    <property type="entry name" value="PROTEIN HOS4"/>
    <property type="match status" value="1"/>
</dbReference>
<feature type="repeat" description="ANK" evidence="7">
    <location>
        <begin position="182"/>
        <end position="214"/>
    </location>
</feature>
<evidence type="ECO:0000256" key="8">
    <source>
        <dbReference type="SAM" id="MobiDB-lite"/>
    </source>
</evidence>
<evidence type="ECO:0000256" key="6">
    <source>
        <dbReference type="ARBA" id="ARBA00023136"/>
    </source>
</evidence>
<reference evidence="11" key="1">
    <citation type="submission" date="2021-12" db="EMBL/GenBank/DDBJ databases">
        <authorList>
            <person name="King R."/>
        </authorList>
    </citation>
    <scope>NUCLEOTIDE SEQUENCE</scope>
</reference>
<evidence type="ECO:0000256" key="4">
    <source>
        <dbReference type="ARBA" id="ARBA00022989"/>
    </source>
</evidence>
<dbReference type="InterPro" id="IPR036770">
    <property type="entry name" value="Ankyrin_rpt-contain_sf"/>
</dbReference>
<feature type="transmembrane region" description="Helical" evidence="9">
    <location>
        <begin position="749"/>
        <end position="771"/>
    </location>
</feature>
<proteinExistence type="evidence at transcript level"/>
<dbReference type="PROSITE" id="PS50297">
    <property type="entry name" value="ANK_REP_REGION"/>
    <property type="match status" value="8"/>
</dbReference>
<protein>
    <submittedName>
        <fullName evidence="12">Transient receptor potential A5</fullName>
    </submittedName>
</protein>
<keyword evidence="3" id="KW-0677">Repeat</keyword>
<keyword evidence="12" id="KW-0675">Receptor</keyword>
<dbReference type="SUPFAM" id="SSF48403">
    <property type="entry name" value="Ankyrin repeat"/>
    <property type="match status" value="2"/>
</dbReference>
<sequence length="1115" mass="123216">MSNKVGYQPVRTEDEEAALNSVVVTEGLQVPRPRTTMPQISVDSVQGRMDRRQQRLNTELLDASIKGLLPAVKRALDEGANVNTVCRDSGVSASHIAAHLGHTAILQHLLSAGAKPKSDFKGRHPIHLAAWRGHLSVLEILVKGDVDVKVEPPKCEDLQATSLDSWDHYHCSINQTMSAMQLGATALHVASQRAKCYCVKFLFKAGASTTARDARDLTPMDVVGELSGPEEREYCARDQWARVPLGDDSDDDAAPRLLRSTHHFVQSRGIPSDDEAARSYLSDSRSRRGSHIDLEDPPEETNDMMRNIINMFIMSGAQLDGETNEELETFLKSKKMTPLHTAVLKGNLSVVRILLENDFDATILNEDGLAPIHLAVQEGSLEVLKILLSGEGRRQRLINLKNAKGLTPLHMAVLQEWASGVSLLLEAGADLVVTTSHDANTVLHLAAQKGNAKLINELLTVVEAKAIIDAKNKTHHTALMISVISGDTDSVEALLNHNADTLVTLPSNVTVLHLATQQGSSAVLEFLLSQDEHKSKSLVNTRETITGTTPLHAAALRGYTDCVKCLLQHEADVYAKASDVPYFGGTALHLASRKGHASVVKALVEHDKNLVGCYNTNRWYPLHIAARFGHRNCVKEIIIGGGNLAEMVKDNEGTDRTAIEILLWCLPQPVKLVNQLLDSAITVNGYPLNHARCIVKLHYDILCPGTTGGRQMRVLTSILNAGDKPLKESALPHPLVETFLHFKWKKLCGIFLCFALVNTLFTVSLTARSMLLHLHRSPEAQKGFFAAAVADAVCQFFLFLTFPAIIVKELLHASQQEKYYWSDFESWLKWSVLALTALTLASSDLGWGYEEAQKHANSFAVLLAWIHLLVLLSRLPSWGLHVLMFFSVARNFIKVFCAFSILILGFTFAFLIQFEGSAPFTDFWASLMKVVVMSSEFDYGSMFEEDSRADPVVGRLIFILFIVLVAVVLMNLLVGLAVSDITVLEAQGKSERLSKQVDFLSLIEGFVFNEAILKFVPERLQKWIQRKIAVPSFLKVYPGRPLDESLPRPLKESVLETLRTTGSKNASVNDACTTRSYESESDLGEGSDDEDVKNLISEVMTELRDIKKQIEILKR</sequence>
<evidence type="ECO:0000313" key="11">
    <source>
        <dbReference type="EMBL" id="CAH0388511.1"/>
    </source>
</evidence>
<feature type="transmembrane region" description="Helical" evidence="9">
    <location>
        <begin position="956"/>
        <end position="979"/>
    </location>
</feature>
<name>A0A9P0F1Z7_BEMTA</name>
<evidence type="ECO:0000256" key="9">
    <source>
        <dbReference type="SAM" id="Phobius"/>
    </source>
</evidence>
<dbReference type="Proteomes" id="UP001152759">
    <property type="component" value="Chromosome 4"/>
</dbReference>
<feature type="repeat" description="ANK" evidence="7">
    <location>
        <begin position="546"/>
        <end position="578"/>
    </location>
</feature>
<dbReference type="PANTHER" id="PTHR24123">
    <property type="entry name" value="ANKYRIN REPEAT-CONTAINING"/>
    <property type="match status" value="1"/>
</dbReference>
<keyword evidence="6 9" id="KW-0472">Membrane</keyword>
<feature type="repeat" description="ANK" evidence="7">
    <location>
        <begin position="404"/>
        <end position="436"/>
    </location>
</feature>
<feature type="compositionally biased region" description="Polar residues" evidence="8">
    <location>
        <begin position="1061"/>
        <end position="1075"/>
    </location>
</feature>
<dbReference type="Gene3D" id="1.25.40.20">
    <property type="entry name" value="Ankyrin repeat-containing domain"/>
    <property type="match status" value="4"/>
</dbReference>
<feature type="repeat" description="ANK" evidence="7">
    <location>
        <begin position="583"/>
        <end position="610"/>
    </location>
</feature>
<dbReference type="GO" id="GO:0005216">
    <property type="term" value="F:monoatomic ion channel activity"/>
    <property type="evidence" value="ECO:0007669"/>
    <property type="project" value="InterPro"/>
</dbReference>
<comment type="subcellular location">
    <subcellularLocation>
        <location evidence="1">Membrane</location>
        <topology evidence="1">Multi-pass membrane protein</topology>
    </subcellularLocation>
</comment>
<feature type="repeat" description="ANK" evidence="7">
    <location>
        <begin position="121"/>
        <end position="153"/>
    </location>
</feature>
<accession>A0A9P0F1Z7</accession>
<evidence type="ECO:0000256" key="1">
    <source>
        <dbReference type="ARBA" id="ARBA00004141"/>
    </source>
</evidence>
<feature type="transmembrane region" description="Helical" evidence="9">
    <location>
        <begin position="859"/>
        <end position="880"/>
    </location>
</feature>
<feature type="region of interest" description="Disordered" evidence="8">
    <location>
        <begin position="264"/>
        <end position="301"/>
    </location>
</feature>
<dbReference type="EMBL" id="OU963865">
    <property type="protein sequence ID" value="CAH0388511.1"/>
    <property type="molecule type" value="Genomic_DNA"/>
</dbReference>
<feature type="repeat" description="ANK" evidence="7">
    <location>
        <begin position="367"/>
        <end position="389"/>
    </location>
</feature>
<feature type="domain" description="Ion transport" evidence="10">
    <location>
        <begin position="764"/>
        <end position="986"/>
    </location>
</feature>
<evidence type="ECO:0000259" key="10">
    <source>
        <dbReference type="Pfam" id="PF00520"/>
    </source>
</evidence>
<dbReference type="AlphaFoldDB" id="A0A9P0F1Z7"/>
<dbReference type="Pfam" id="PF00023">
    <property type="entry name" value="Ank"/>
    <property type="match status" value="2"/>
</dbReference>
<dbReference type="InterPro" id="IPR005821">
    <property type="entry name" value="Ion_trans_dom"/>
</dbReference>
<keyword evidence="4 9" id="KW-1133">Transmembrane helix</keyword>
<reference evidence="12" key="2">
    <citation type="submission" date="2023-03" db="EMBL/GenBank/DDBJ databases">
        <title>Enhancement of thermal tolerance of Bemisia tabaci by the facultative symbiont Cardinium correlates with TRPs.</title>
        <authorList>
            <person name="Zheng H."/>
        </authorList>
    </citation>
    <scope>NUCLEOTIDE SEQUENCE</scope>
</reference>
<evidence type="ECO:0000256" key="3">
    <source>
        <dbReference type="ARBA" id="ARBA00022737"/>
    </source>
</evidence>
<feature type="compositionally biased region" description="Basic and acidic residues" evidence="8">
    <location>
        <begin position="284"/>
        <end position="294"/>
    </location>
</feature>
<keyword evidence="2 9" id="KW-0812">Transmembrane</keyword>
<keyword evidence="13" id="KW-1185">Reference proteome</keyword>
<keyword evidence="5 7" id="KW-0040">ANK repeat</keyword>
<organism evidence="11 13">
    <name type="scientific">Bemisia tabaci</name>
    <name type="common">Sweetpotato whitefly</name>
    <name type="synonym">Aleurodes tabaci</name>
    <dbReference type="NCBI Taxonomy" id="7038"/>
    <lineage>
        <taxon>Eukaryota</taxon>
        <taxon>Metazoa</taxon>
        <taxon>Ecdysozoa</taxon>
        <taxon>Arthropoda</taxon>
        <taxon>Hexapoda</taxon>
        <taxon>Insecta</taxon>
        <taxon>Pterygota</taxon>
        <taxon>Neoptera</taxon>
        <taxon>Paraneoptera</taxon>
        <taxon>Hemiptera</taxon>
        <taxon>Sternorrhyncha</taxon>
        <taxon>Aleyrodoidea</taxon>
        <taxon>Aleyrodidae</taxon>
        <taxon>Aleyrodinae</taxon>
        <taxon>Bemisia</taxon>
    </lineage>
</organism>
<evidence type="ECO:0000313" key="12">
    <source>
        <dbReference type="EMBL" id="WMY99265.1"/>
    </source>
</evidence>
<feature type="repeat" description="ANK" evidence="7">
    <location>
        <begin position="334"/>
        <end position="366"/>
    </location>
</feature>
<evidence type="ECO:0000256" key="2">
    <source>
        <dbReference type="ARBA" id="ARBA00022692"/>
    </source>
</evidence>
<dbReference type="GO" id="GO:0034703">
    <property type="term" value="C:cation channel complex"/>
    <property type="evidence" value="ECO:0007669"/>
    <property type="project" value="UniProtKB-ARBA"/>
</dbReference>